<dbReference type="InterPro" id="IPR036397">
    <property type="entry name" value="RNaseH_sf"/>
</dbReference>
<dbReference type="Proteomes" id="UP000694402">
    <property type="component" value="Unassembled WGS sequence"/>
</dbReference>
<dbReference type="Ensembl" id="ENSOTST00005176832.1">
    <property type="protein sequence ID" value="ENSOTSP00005112343.1"/>
    <property type="gene ID" value="ENSOTSG00005060588.1"/>
</dbReference>
<reference evidence="2" key="1">
    <citation type="journal article" date="2018" name="PLoS ONE">
        <title>Chinook salmon (Oncorhynchus tshawytscha) genome and transcriptome.</title>
        <authorList>
            <person name="Christensen K.A."/>
            <person name="Leong J.S."/>
            <person name="Sakhrani D."/>
            <person name="Biagi C.A."/>
            <person name="Minkley D.R."/>
            <person name="Withler R.E."/>
            <person name="Rondeau E.B."/>
            <person name="Koop B.F."/>
            <person name="Devlin R.H."/>
        </authorList>
    </citation>
    <scope>NUCLEOTIDE SEQUENCE [LARGE SCALE GENOMIC DNA]</scope>
</reference>
<dbReference type="Gene3D" id="3.30.420.10">
    <property type="entry name" value="Ribonuclease H-like superfamily/Ribonuclease H"/>
    <property type="match status" value="1"/>
</dbReference>
<dbReference type="Ensembl" id="ENSOTST00005171439.1">
    <property type="protein sequence ID" value="ENSOTSP00005118001.1"/>
    <property type="gene ID" value="ENSOTSG00005060588.1"/>
</dbReference>
<evidence type="ECO:0008006" key="3">
    <source>
        <dbReference type="Google" id="ProtNLM"/>
    </source>
</evidence>
<keyword evidence="2" id="KW-1185">Reference proteome</keyword>
<organism evidence="1 2">
    <name type="scientific">Oncorhynchus tshawytscha</name>
    <name type="common">Chinook salmon</name>
    <name type="synonym">Salmo tshawytscha</name>
    <dbReference type="NCBI Taxonomy" id="74940"/>
    <lineage>
        <taxon>Eukaryota</taxon>
        <taxon>Metazoa</taxon>
        <taxon>Chordata</taxon>
        <taxon>Craniata</taxon>
        <taxon>Vertebrata</taxon>
        <taxon>Euteleostomi</taxon>
        <taxon>Actinopterygii</taxon>
        <taxon>Neopterygii</taxon>
        <taxon>Teleostei</taxon>
        <taxon>Protacanthopterygii</taxon>
        <taxon>Salmoniformes</taxon>
        <taxon>Salmonidae</taxon>
        <taxon>Salmoninae</taxon>
        <taxon>Oncorhynchus</taxon>
    </lineage>
</organism>
<evidence type="ECO:0000313" key="2">
    <source>
        <dbReference type="Proteomes" id="UP000694402"/>
    </source>
</evidence>
<dbReference type="GeneTree" id="ENSGT01120000271870"/>
<dbReference type="Ensembl" id="ENSOTST00005150629.1">
    <property type="protein sequence ID" value="ENSOTSP00005129361.1"/>
    <property type="gene ID" value="ENSOTSG00005060588.1"/>
</dbReference>
<dbReference type="GO" id="GO:0003676">
    <property type="term" value="F:nucleic acid binding"/>
    <property type="evidence" value="ECO:0007669"/>
    <property type="project" value="InterPro"/>
</dbReference>
<protein>
    <recommendedName>
        <fullName evidence="3">Tc1-like transposase DDE domain-containing protein</fullName>
    </recommendedName>
</protein>
<accession>A0AAZ3PMZ7</accession>
<sequence length="190" mass="22305">MTARLEFAKRHLKNKIELFGLNAKCHIWRKPGTIPTVKHGGGSFILWGCFSAAGTGRLVRIERKMNGAKYRVILDENLLQNAQVLRLGRRFTFQQDNNPKHTAKTTQEGLRDKYLNVLEWPSQNPIEHLWRDLKIAVQQRSPSNLTELEKICREEWEKLPKYRCSVIPKKTQGCNRCQRYFNKVLTKRFQ</sequence>
<evidence type="ECO:0000313" key="1">
    <source>
        <dbReference type="Ensembl" id="ENSOTSP00005118001.1"/>
    </source>
</evidence>
<dbReference type="PANTHER" id="PTHR23022">
    <property type="entry name" value="TRANSPOSABLE ELEMENT-RELATED"/>
    <property type="match status" value="1"/>
</dbReference>
<reference evidence="1" key="2">
    <citation type="submission" date="2025-05" db="UniProtKB">
        <authorList>
            <consortium name="Ensembl"/>
        </authorList>
    </citation>
    <scope>IDENTIFICATION</scope>
</reference>
<proteinExistence type="predicted"/>
<name>A0AAZ3PMZ7_ONCTS</name>
<dbReference type="AlphaFoldDB" id="A0AAZ3PMZ7"/>
<dbReference type="InterPro" id="IPR052338">
    <property type="entry name" value="Transposase_5"/>
</dbReference>
<dbReference type="PANTHER" id="PTHR23022:SF135">
    <property type="entry name" value="SI:DKEY-77F5.3"/>
    <property type="match status" value="1"/>
</dbReference>